<keyword evidence="7" id="KW-0326">Glycosidase</keyword>
<keyword evidence="5" id="KW-0378">Hydrolase</keyword>
<evidence type="ECO:0000256" key="1">
    <source>
        <dbReference type="ARBA" id="ARBA00001462"/>
    </source>
</evidence>
<dbReference type="PANTHER" id="PTHR43576:SF3">
    <property type="entry name" value="ALPHA-L-ARABINOFURANOSIDASE C"/>
    <property type="match status" value="1"/>
</dbReference>
<dbReference type="EC" id="3.2.1.55" evidence="4"/>
<dbReference type="RefSeq" id="WP_221860722.1">
    <property type="nucleotide sequence ID" value="NZ_BAAAYV010000023.1"/>
</dbReference>
<sequence>MHTAVVRIRPDRVTAPVSRRVFGTFVEHMGRSVYTGIHEPGHPTADAAGFRQDVAELVRELGATCVRYPGGNFVSGYRWEDGVGPRDERPVRLDAAWRSLETNAVGLHEFAAWASEVGLELMMAVNLGTRGAAEAAELLEYANVDAPTARAQQRRDNGADEPFGITTWCLGNEMDGDWQIGHKTADEYGRLAAETARLMRFVDPSVELVLAGSSSAEMPTFGEWERTVLRHVGDLADHISLHAYYEEVDDVSDFLASSARLDRFIGDVATIVAEVEREQGLTKHIGISVDEWNVWRTTQFNQVDKEPLLTGPWRFHPRIIEDEYTATDAVVVGSLVNALLRHADRVKIANQAQLVNVIAPIRSEEGGPAWKQSIFHPFAIAAAHAHGDVIALDVDAPVLATRSHGEVPSLDAAATRTDDGVELFLANLQAEHDVDVTLDVDGYVAFAATTVGVPDGGDRLTTNTEASQPVQPRALAIVEGASSITLPALSWNHVRLRPVASSS</sequence>
<dbReference type="Pfam" id="PF06964">
    <property type="entry name" value="Alpha-L-AF_C"/>
    <property type="match status" value="1"/>
</dbReference>
<evidence type="ECO:0000256" key="6">
    <source>
        <dbReference type="ARBA" id="ARBA00023277"/>
    </source>
</evidence>
<dbReference type="EMBL" id="BAAAYV010000023">
    <property type="protein sequence ID" value="GAA3666656.1"/>
    <property type="molecule type" value="Genomic_DNA"/>
</dbReference>
<evidence type="ECO:0000256" key="3">
    <source>
        <dbReference type="ARBA" id="ARBA00011165"/>
    </source>
</evidence>
<feature type="domain" description="Alpha-L-arabinofuranosidase C-terminal" evidence="8">
    <location>
        <begin position="290"/>
        <end position="490"/>
    </location>
</feature>
<dbReference type="InterPro" id="IPR017853">
    <property type="entry name" value="GH"/>
</dbReference>
<evidence type="ECO:0000256" key="5">
    <source>
        <dbReference type="ARBA" id="ARBA00022801"/>
    </source>
</evidence>
<comment type="catalytic activity">
    <reaction evidence="1">
        <text>Hydrolysis of terminal non-reducing alpha-L-arabinofuranoside residues in alpha-L-arabinosides.</text>
        <dbReference type="EC" id="3.2.1.55"/>
    </reaction>
</comment>
<comment type="caution">
    <text evidence="9">The sequence shown here is derived from an EMBL/GenBank/DDBJ whole genome shotgun (WGS) entry which is preliminary data.</text>
</comment>
<gene>
    <name evidence="9" type="ORF">GCM10022202_31010</name>
</gene>
<organism evidence="9 10">
    <name type="scientific">Microbacterium marinilacus</name>
    <dbReference type="NCBI Taxonomy" id="415209"/>
    <lineage>
        <taxon>Bacteria</taxon>
        <taxon>Bacillati</taxon>
        <taxon>Actinomycetota</taxon>
        <taxon>Actinomycetes</taxon>
        <taxon>Micrococcales</taxon>
        <taxon>Microbacteriaceae</taxon>
        <taxon>Microbacterium</taxon>
    </lineage>
</organism>
<dbReference type="Gene3D" id="3.20.20.80">
    <property type="entry name" value="Glycosidases"/>
    <property type="match status" value="1"/>
</dbReference>
<evidence type="ECO:0000256" key="2">
    <source>
        <dbReference type="ARBA" id="ARBA00007186"/>
    </source>
</evidence>
<reference evidence="10" key="1">
    <citation type="journal article" date="2019" name="Int. J. Syst. Evol. Microbiol.">
        <title>The Global Catalogue of Microorganisms (GCM) 10K type strain sequencing project: providing services to taxonomists for standard genome sequencing and annotation.</title>
        <authorList>
            <consortium name="The Broad Institute Genomics Platform"/>
            <consortium name="The Broad Institute Genome Sequencing Center for Infectious Disease"/>
            <person name="Wu L."/>
            <person name="Ma J."/>
        </authorList>
    </citation>
    <scope>NUCLEOTIDE SEQUENCE [LARGE SCALE GENOMIC DNA]</scope>
    <source>
        <strain evidence="10">JCM 16546</strain>
    </source>
</reference>
<dbReference type="PANTHER" id="PTHR43576">
    <property type="entry name" value="ALPHA-L-ARABINOFURANOSIDASE C-RELATED"/>
    <property type="match status" value="1"/>
</dbReference>
<comment type="similarity">
    <text evidence="2">Belongs to the glycosyl hydrolase 51 family.</text>
</comment>
<accession>A0ABP7BSJ6</accession>
<dbReference type="InterPro" id="IPR010720">
    <property type="entry name" value="Alpha-L-AF_C"/>
</dbReference>
<dbReference type="InterPro" id="IPR013780">
    <property type="entry name" value="Glyco_hydro_b"/>
</dbReference>
<evidence type="ECO:0000259" key="8">
    <source>
        <dbReference type="SMART" id="SM00813"/>
    </source>
</evidence>
<dbReference type="SMART" id="SM00813">
    <property type="entry name" value="Alpha-L-AF_C"/>
    <property type="match status" value="1"/>
</dbReference>
<evidence type="ECO:0000313" key="9">
    <source>
        <dbReference type="EMBL" id="GAA3666656.1"/>
    </source>
</evidence>
<dbReference type="InterPro" id="IPR055235">
    <property type="entry name" value="ASD1_cat"/>
</dbReference>
<keyword evidence="6" id="KW-0119">Carbohydrate metabolism</keyword>
<proteinExistence type="inferred from homology"/>
<comment type="subunit">
    <text evidence="3">Homohexamer; trimer of dimers.</text>
</comment>
<dbReference type="SUPFAM" id="SSF51445">
    <property type="entry name" value="(Trans)glycosidases"/>
    <property type="match status" value="1"/>
</dbReference>
<evidence type="ECO:0000313" key="10">
    <source>
        <dbReference type="Proteomes" id="UP001410795"/>
    </source>
</evidence>
<dbReference type="Pfam" id="PF22848">
    <property type="entry name" value="ASD1_dom"/>
    <property type="match status" value="1"/>
</dbReference>
<dbReference type="SUPFAM" id="SSF51011">
    <property type="entry name" value="Glycosyl hydrolase domain"/>
    <property type="match status" value="1"/>
</dbReference>
<evidence type="ECO:0000256" key="4">
    <source>
        <dbReference type="ARBA" id="ARBA00012670"/>
    </source>
</evidence>
<dbReference type="Proteomes" id="UP001410795">
    <property type="component" value="Unassembled WGS sequence"/>
</dbReference>
<keyword evidence="10" id="KW-1185">Reference proteome</keyword>
<protein>
    <recommendedName>
        <fullName evidence="4">non-reducing end alpha-L-arabinofuranosidase</fullName>
        <ecNumber evidence="4">3.2.1.55</ecNumber>
    </recommendedName>
</protein>
<dbReference type="Gene3D" id="2.60.40.1180">
    <property type="entry name" value="Golgi alpha-mannosidase II"/>
    <property type="match status" value="1"/>
</dbReference>
<name>A0ABP7BSJ6_9MICO</name>
<evidence type="ECO:0000256" key="7">
    <source>
        <dbReference type="ARBA" id="ARBA00023295"/>
    </source>
</evidence>